<keyword evidence="1" id="KW-1133">Transmembrane helix</keyword>
<feature type="transmembrane region" description="Helical" evidence="1">
    <location>
        <begin position="80"/>
        <end position="100"/>
    </location>
</feature>
<organism evidence="2 3">
    <name type="scientific">Streptomyces telluris</name>
    <dbReference type="NCBI Taxonomy" id="2720021"/>
    <lineage>
        <taxon>Bacteria</taxon>
        <taxon>Bacillati</taxon>
        <taxon>Actinomycetota</taxon>
        <taxon>Actinomycetes</taxon>
        <taxon>Kitasatosporales</taxon>
        <taxon>Streptomycetaceae</taxon>
        <taxon>Streptomyces</taxon>
    </lineage>
</organism>
<comment type="caution">
    <text evidence="2">The sequence shown here is derived from an EMBL/GenBank/DDBJ whole genome shotgun (WGS) entry which is preliminary data.</text>
</comment>
<feature type="transmembrane region" description="Helical" evidence="1">
    <location>
        <begin position="277"/>
        <end position="297"/>
    </location>
</feature>
<keyword evidence="3" id="KW-1185">Reference proteome</keyword>
<evidence type="ECO:0000256" key="1">
    <source>
        <dbReference type="SAM" id="Phobius"/>
    </source>
</evidence>
<evidence type="ECO:0000313" key="2">
    <source>
        <dbReference type="EMBL" id="MCQ8773613.1"/>
    </source>
</evidence>
<gene>
    <name evidence="2" type="ORF">NQU55_28210</name>
</gene>
<evidence type="ECO:0000313" key="3">
    <source>
        <dbReference type="Proteomes" id="UP001142374"/>
    </source>
</evidence>
<dbReference type="Proteomes" id="UP001142374">
    <property type="component" value="Unassembled WGS sequence"/>
</dbReference>
<feature type="transmembrane region" description="Helical" evidence="1">
    <location>
        <begin position="12"/>
        <end position="30"/>
    </location>
</feature>
<protein>
    <submittedName>
        <fullName evidence="2">Uncharacterized protein</fullName>
    </submittedName>
</protein>
<name>A0A9X2LM00_9ACTN</name>
<keyword evidence="1" id="KW-0472">Membrane</keyword>
<feature type="transmembrane region" description="Helical" evidence="1">
    <location>
        <begin position="137"/>
        <end position="159"/>
    </location>
</feature>
<keyword evidence="1" id="KW-0812">Transmembrane</keyword>
<sequence>MPVKPHETYTPAVQLALAALAVLGSAAAWATTRPLGKPGHAVVSAALAVAILVFGLGALGVTVIIVALVTLLGIESATGAVHTLLNAAGAALLLMAAVAYRRRRRDGCPRCGHRHAGVDGAALVHPATSTASKQTQVAAYILMCGLLPWAGLKTIWTLGGDALGVTAEGWRKLNEDAGAAKALASVGLDVSVMAALLGVFLLTGLMYRWGMVFPRWTLFLSGRRVPRLLPLVPAWLTGGALSLYGVVLNVMVLLSVTGVTSPVEPRPPFHTSASLTWMVWFGGLAFGGLGFALIVAARSYAARTRYVCAGAEAAP</sequence>
<dbReference type="AlphaFoldDB" id="A0A9X2LM00"/>
<accession>A0A9X2LM00</accession>
<feature type="transmembrane region" description="Helical" evidence="1">
    <location>
        <begin position="179"/>
        <end position="207"/>
    </location>
</feature>
<dbReference type="EMBL" id="JANIID010000032">
    <property type="protein sequence ID" value="MCQ8773613.1"/>
    <property type="molecule type" value="Genomic_DNA"/>
</dbReference>
<feature type="transmembrane region" description="Helical" evidence="1">
    <location>
        <begin position="42"/>
        <end position="74"/>
    </location>
</feature>
<reference evidence="2" key="1">
    <citation type="submission" date="2022-06" db="EMBL/GenBank/DDBJ databases">
        <title>WGS of actinobacteria.</title>
        <authorList>
            <person name="Thawai C."/>
        </authorList>
    </citation>
    <scope>NUCLEOTIDE SEQUENCE</scope>
    <source>
        <strain evidence="2">AA8</strain>
    </source>
</reference>
<proteinExistence type="predicted"/>
<feature type="transmembrane region" description="Helical" evidence="1">
    <location>
        <begin position="228"/>
        <end position="257"/>
    </location>
</feature>
<dbReference type="RefSeq" id="WP_256791418.1">
    <property type="nucleotide sequence ID" value="NZ_JANIID010000032.1"/>
</dbReference>